<dbReference type="Proteomes" id="UP000315995">
    <property type="component" value="Chromosome"/>
</dbReference>
<dbReference type="InterPro" id="IPR004843">
    <property type="entry name" value="Calcineurin-like_PHP"/>
</dbReference>
<dbReference type="EMBL" id="CP041186">
    <property type="protein sequence ID" value="QDG51906.1"/>
    <property type="molecule type" value="Genomic_DNA"/>
</dbReference>
<dbReference type="AlphaFoldDB" id="A0A4Y6PU97"/>
<reference evidence="6 7" key="1">
    <citation type="submission" date="2019-06" db="EMBL/GenBank/DDBJ databases">
        <title>Persicimonas caeni gen. nov., sp. nov., a predatory bacterium isolated from solar saltern.</title>
        <authorList>
            <person name="Wang S."/>
        </authorList>
    </citation>
    <scope>NUCLEOTIDE SEQUENCE [LARGE SCALE GENOMIC DNA]</scope>
    <source>
        <strain evidence="6 7">YN101</strain>
    </source>
</reference>
<keyword evidence="2" id="KW-0378">Hydrolase</keyword>
<comment type="similarity">
    <text evidence="4">Belongs to the cyclic nucleotide phosphodiesterase class-III family.</text>
</comment>
<accession>A0A5B8Y7F4</accession>
<evidence type="ECO:0000256" key="1">
    <source>
        <dbReference type="ARBA" id="ARBA00022723"/>
    </source>
</evidence>
<keyword evidence="7" id="KW-1185">Reference proteome</keyword>
<dbReference type="InterPro" id="IPR029052">
    <property type="entry name" value="Metallo-depent_PP-like"/>
</dbReference>
<proteinExistence type="inferred from homology"/>
<evidence type="ECO:0000256" key="4">
    <source>
        <dbReference type="ARBA" id="ARBA00025742"/>
    </source>
</evidence>
<dbReference type="GO" id="GO:0016787">
    <property type="term" value="F:hydrolase activity"/>
    <property type="evidence" value="ECO:0007669"/>
    <property type="project" value="UniProtKB-KW"/>
</dbReference>
<accession>A0A4Y6PU97</accession>
<dbReference type="PANTHER" id="PTHR42988">
    <property type="entry name" value="PHOSPHOHYDROLASE"/>
    <property type="match status" value="1"/>
</dbReference>
<evidence type="ECO:0000259" key="5">
    <source>
        <dbReference type="Pfam" id="PF00149"/>
    </source>
</evidence>
<name>A0A4Y6PU97_PERCE</name>
<dbReference type="OrthoDB" id="9794568at2"/>
<dbReference type="Pfam" id="PF00149">
    <property type="entry name" value="Metallophos"/>
    <property type="match status" value="1"/>
</dbReference>
<evidence type="ECO:0000256" key="2">
    <source>
        <dbReference type="ARBA" id="ARBA00022801"/>
    </source>
</evidence>
<evidence type="ECO:0000313" key="6">
    <source>
        <dbReference type="EMBL" id="QDG51906.1"/>
    </source>
</evidence>
<dbReference type="GO" id="GO:0046872">
    <property type="term" value="F:metal ion binding"/>
    <property type="evidence" value="ECO:0007669"/>
    <property type="project" value="UniProtKB-KW"/>
</dbReference>
<feature type="domain" description="Calcineurin-like phosphoesterase" evidence="5">
    <location>
        <begin position="29"/>
        <end position="279"/>
    </location>
</feature>
<organism evidence="6 7">
    <name type="scientific">Persicimonas caeni</name>
    <dbReference type="NCBI Taxonomy" id="2292766"/>
    <lineage>
        <taxon>Bacteria</taxon>
        <taxon>Deltaproteobacteria</taxon>
        <taxon>Bradymonadales</taxon>
        <taxon>Bradymonadaceae</taxon>
        <taxon>Persicimonas</taxon>
    </lineage>
</organism>
<dbReference type="PANTHER" id="PTHR42988:SF2">
    <property type="entry name" value="CYCLIC NUCLEOTIDE PHOSPHODIESTERASE CBUA0032-RELATED"/>
    <property type="match status" value="1"/>
</dbReference>
<gene>
    <name evidence="6" type="ORF">FIV42_14505</name>
</gene>
<evidence type="ECO:0000256" key="3">
    <source>
        <dbReference type="ARBA" id="ARBA00023004"/>
    </source>
</evidence>
<keyword evidence="1" id="KW-0479">Metal-binding</keyword>
<dbReference type="Gene3D" id="3.60.21.10">
    <property type="match status" value="1"/>
</dbReference>
<protein>
    <submittedName>
        <fullName evidence="6">Metallophosphoesterase</fullName>
    </submittedName>
</protein>
<sequence length="325" mass="37308">MPHPIFRWIDCTDRTRPRSLMRPEGVKLRLAQLTDPHVPSEVELIGRLRDLVGLQESVWDFAHGIGRVTNEIGHRYRKQRRLYTNLIKKALLGLHQLGVDHLLLTGDLSHCSLPTEFLEMRGALEVTGWWGDDKLTVIPGNHDRFNLYEKHPKEPMEAFFDVVTPRQPRIKTLEQGVALVELDTNRDPKDDPLFTEKWLPNTVGKVYEEVPDWFDKNRRDIEGMRVITLMHHHITDDWYTERPASAIGNLMAPADGVEDMVDALELVDKEALILHGHKHDVMPVEYHYDGHPVSCPGGFAEAMRVNLIDFNVHDEAVITQVALRA</sequence>
<evidence type="ECO:0000313" key="7">
    <source>
        <dbReference type="Proteomes" id="UP000315995"/>
    </source>
</evidence>
<keyword evidence="3" id="KW-0408">Iron</keyword>
<dbReference type="SUPFAM" id="SSF56300">
    <property type="entry name" value="Metallo-dependent phosphatases"/>
    <property type="match status" value="1"/>
</dbReference>
<dbReference type="InterPro" id="IPR050884">
    <property type="entry name" value="CNP_phosphodiesterase-III"/>
</dbReference>